<dbReference type="GO" id="GO:0005975">
    <property type="term" value="P:carbohydrate metabolic process"/>
    <property type="evidence" value="ECO:0007669"/>
    <property type="project" value="InterPro"/>
</dbReference>
<dbReference type="AlphaFoldDB" id="A0A3P8E2I6"/>
<dbReference type="Pfam" id="PF01055">
    <property type="entry name" value="Glyco_hydro_31_2nd"/>
    <property type="match status" value="1"/>
</dbReference>
<dbReference type="Gene3D" id="3.20.20.80">
    <property type="entry name" value="Glycosidases"/>
    <property type="match status" value="2"/>
</dbReference>
<dbReference type="OrthoDB" id="3237269at2759"/>
<dbReference type="InterPro" id="IPR048395">
    <property type="entry name" value="Glyco_hydro_31_C"/>
</dbReference>
<accession>A0A3P8E2I6</accession>
<keyword evidence="4 7" id="KW-0378">Hydrolase</keyword>
<dbReference type="Gene3D" id="2.60.40.1180">
    <property type="entry name" value="Golgi alpha-mannosidase II"/>
    <property type="match status" value="2"/>
</dbReference>
<sequence length="649" mass="73971">MVRQRISQGHFRFNAAETWIDTSSSVSSKGFFRSVLDKVGRAVEVPHFDAHFMSETGVIDIFFFGGSSPRDVQRQLARVTGVTPIPPLFSLGYHQCRWNYNDEQDVAQVNENFDVYDIPMDVIWLDIEHTDGKKYFTWDSHKFAHPKEMIEGVAAKGRKMVTIIDPHIKKDDNYPIYKDAKDLGLYVKKADGQTDFEGHCWPGASAYLDFMKPETRKYWADQFAFDRYVGSTPNLFTWNDMNEPSVFSGPEVTMDKDAIHFGGIEHRELHNIYGFLQHSTTFEGQLQRTGGKDRPFILTRSGFVGTQRTAAVWTGDNTADWGHLSIAAPMLLSLSVSGVPFVGADVGGFFGNPDEQLLTRWYEAGAFQPFFRAHAHIDTKRREPWLYSKPTLDAIRKAIRRRYALLPYWYTLFREHSLSGAPPMRPIWFEFPAEEKFFEEEKAWMVGDALLVRAVVEKDTYNVNVDLPSGDDKVTIVVVSLMLVRPSGASYIDAPIDFVPVFQRGGTIVPTWQRIRRAASLMIQDPLTLFVALDRSGNAKGRAYLDDGATFDYKKGVFVSVEMEYRTTSANEAEITGEPTADSGKYETETWIERIEVRGLDRTPHNVSIIRASDPTEKVEFSYDRDRRTLVIRKPLVSINLPYKIIISF</sequence>
<dbReference type="InterPro" id="IPR033403">
    <property type="entry name" value="DUF5110"/>
</dbReference>
<dbReference type="Pfam" id="PF17137">
    <property type="entry name" value="DUF5110"/>
    <property type="match status" value="1"/>
</dbReference>
<keyword evidence="6 7" id="KW-0326">Glycosidase</keyword>
<evidence type="ECO:0000259" key="8">
    <source>
        <dbReference type="Pfam" id="PF01055"/>
    </source>
</evidence>
<gene>
    <name evidence="11" type="ORF">HPBE_LOCUS16647</name>
</gene>
<evidence type="ECO:0000256" key="2">
    <source>
        <dbReference type="ARBA" id="ARBA00007806"/>
    </source>
</evidence>
<evidence type="ECO:0000256" key="1">
    <source>
        <dbReference type="ARBA" id="ARBA00004881"/>
    </source>
</evidence>
<proteinExistence type="inferred from homology"/>
<keyword evidence="3" id="KW-0732">Signal</keyword>
<dbReference type="PANTHER" id="PTHR22762:SF54">
    <property type="entry name" value="BCDNA.GH04962"/>
    <property type="match status" value="1"/>
</dbReference>
<evidence type="ECO:0000256" key="6">
    <source>
        <dbReference type="ARBA" id="ARBA00023295"/>
    </source>
</evidence>
<dbReference type="InterPro" id="IPR013780">
    <property type="entry name" value="Glyco_hydro_b"/>
</dbReference>
<dbReference type="SUPFAM" id="SSF51445">
    <property type="entry name" value="(Trans)glycosidases"/>
    <property type="match status" value="1"/>
</dbReference>
<dbReference type="SUPFAM" id="SSF51011">
    <property type="entry name" value="Glycosyl hydrolase domain"/>
    <property type="match status" value="1"/>
</dbReference>
<evidence type="ECO:0000256" key="4">
    <source>
        <dbReference type="ARBA" id="ARBA00022801"/>
    </source>
</evidence>
<evidence type="ECO:0000256" key="5">
    <source>
        <dbReference type="ARBA" id="ARBA00023180"/>
    </source>
</evidence>
<comment type="pathway">
    <text evidence="1">Glycan metabolism.</text>
</comment>
<evidence type="ECO:0000259" key="10">
    <source>
        <dbReference type="Pfam" id="PF21365"/>
    </source>
</evidence>
<protein>
    <submittedName>
        <fullName evidence="11">Uncharacterized protein</fullName>
    </submittedName>
</protein>
<name>A0A3P8E2I6_HELPZ</name>
<evidence type="ECO:0000256" key="3">
    <source>
        <dbReference type="ARBA" id="ARBA00022729"/>
    </source>
</evidence>
<dbReference type="CDD" id="cd06603">
    <property type="entry name" value="GH31_GANC_GANAB_alpha"/>
    <property type="match status" value="1"/>
</dbReference>
<evidence type="ECO:0000256" key="7">
    <source>
        <dbReference type="RuleBase" id="RU361185"/>
    </source>
</evidence>
<keyword evidence="5" id="KW-0325">Glycoprotein</keyword>
<feature type="domain" description="Glycosyl hydrolase family 31 C-terminal" evidence="10">
    <location>
        <begin position="420"/>
        <end position="509"/>
    </location>
</feature>
<dbReference type="Pfam" id="PF21365">
    <property type="entry name" value="Glyco_hydro_31_3rd"/>
    <property type="match status" value="1"/>
</dbReference>
<comment type="similarity">
    <text evidence="2 7">Belongs to the glycosyl hydrolase 31 family.</text>
</comment>
<reference evidence="11" key="1">
    <citation type="submission" date="2018-11" db="EMBL/GenBank/DDBJ databases">
        <authorList>
            <consortium name="Pathogen Informatics"/>
        </authorList>
    </citation>
    <scope>NUCLEOTIDE SEQUENCE [LARGE SCALE GENOMIC DNA]</scope>
</reference>
<feature type="domain" description="Glycoside hydrolase family 31 TIM barrel" evidence="8">
    <location>
        <begin position="83"/>
        <end position="412"/>
    </location>
</feature>
<organism evidence="11">
    <name type="scientific">Heligmosomoides polygyrus</name>
    <name type="common">Parasitic roundworm</name>
    <dbReference type="NCBI Taxonomy" id="6339"/>
    <lineage>
        <taxon>Eukaryota</taxon>
        <taxon>Metazoa</taxon>
        <taxon>Ecdysozoa</taxon>
        <taxon>Nematoda</taxon>
        <taxon>Chromadorea</taxon>
        <taxon>Rhabditida</taxon>
        <taxon>Rhabditina</taxon>
        <taxon>Rhabditomorpha</taxon>
        <taxon>Strongyloidea</taxon>
        <taxon>Heligmosomidae</taxon>
        <taxon>Heligmosomoides</taxon>
    </lineage>
</organism>
<dbReference type="Gene3D" id="2.60.40.1760">
    <property type="entry name" value="glycosyl hydrolase (family 31)"/>
    <property type="match status" value="1"/>
</dbReference>
<dbReference type="GO" id="GO:0006491">
    <property type="term" value="P:N-glycan processing"/>
    <property type="evidence" value="ECO:0007669"/>
    <property type="project" value="TreeGrafter"/>
</dbReference>
<evidence type="ECO:0000259" key="9">
    <source>
        <dbReference type="Pfam" id="PF17137"/>
    </source>
</evidence>
<evidence type="ECO:0000313" key="11">
    <source>
        <dbReference type="EMBL" id="VDP06589.1"/>
    </source>
</evidence>
<dbReference type="PANTHER" id="PTHR22762">
    <property type="entry name" value="ALPHA-GLUCOSIDASE"/>
    <property type="match status" value="1"/>
</dbReference>
<feature type="domain" description="DUF5110" evidence="9">
    <location>
        <begin position="526"/>
        <end position="588"/>
    </location>
</feature>
<dbReference type="GO" id="GO:0090599">
    <property type="term" value="F:alpha-glucosidase activity"/>
    <property type="evidence" value="ECO:0007669"/>
    <property type="project" value="TreeGrafter"/>
</dbReference>
<dbReference type="InterPro" id="IPR017853">
    <property type="entry name" value="GH"/>
</dbReference>
<dbReference type="InterPro" id="IPR000322">
    <property type="entry name" value="Glyco_hydro_31_TIM"/>
</dbReference>
<dbReference type="EMBL" id="UZAH01029538">
    <property type="protein sequence ID" value="VDP06589.1"/>
    <property type="molecule type" value="Genomic_DNA"/>
</dbReference>
<dbReference type="FunFam" id="3.20.20.80:FF:000039">
    <property type="entry name" value="Glucosidase, alpha neutral C"/>
    <property type="match status" value="1"/>
</dbReference>